<evidence type="ECO:0000256" key="8">
    <source>
        <dbReference type="ARBA" id="ARBA00022840"/>
    </source>
</evidence>
<feature type="binding site" evidence="12">
    <location>
        <begin position="11"/>
        <end position="13"/>
    </location>
    <ligand>
        <name>substrate</name>
    </ligand>
</feature>
<keyword evidence="6 12" id="KW-0547">Nucleotide-binding</keyword>
<evidence type="ECO:0000256" key="10">
    <source>
        <dbReference type="ARBA" id="ARBA00022958"/>
    </source>
</evidence>
<dbReference type="InterPro" id="IPR011877">
    <property type="entry name" value="Ribokinase"/>
</dbReference>
<dbReference type="OrthoDB" id="9775849at2"/>
<keyword evidence="5 12" id="KW-0479">Metal-binding</keyword>
<dbReference type="CDD" id="cd01174">
    <property type="entry name" value="ribokinase"/>
    <property type="match status" value="1"/>
</dbReference>
<evidence type="ECO:0000256" key="4">
    <source>
        <dbReference type="ARBA" id="ARBA00022679"/>
    </source>
</evidence>
<dbReference type="GO" id="GO:0004747">
    <property type="term" value="F:ribokinase activity"/>
    <property type="evidence" value="ECO:0007669"/>
    <property type="project" value="UniProtKB-UniRule"/>
</dbReference>
<name>A0A921I077_9FIRM</name>
<evidence type="ECO:0000259" key="14">
    <source>
        <dbReference type="Pfam" id="PF00294"/>
    </source>
</evidence>
<dbReference type="GO" id="GO:0005988">
    <property type="term" value="P:lactose metabolic process"/>
    <property type="evidence" value="ECO:0007669"/>
    <property type="project" value="UniProtKB-KW"/>
</dbReference>
<dbReference type="PANTHER" id="PTHR10584:SF166">
    <property type="entry name" value="RIBOKINASE"/>
    <property type="match status" value="1"/>
</dbReference>
<evidence type="ECO:0000256" key="13">
    <source>
        <dbReference type="PIRNR" id="PIRNR000535"/>
    </source>
</evidence>
<dbReference type="NCBIfam" id="TIGR02152">
    <property type="entry name" value="D_ribokin_bact"/>
    <property type="match status" value="1"/>
</dbReference>
<dbReference type="Gene3D" id="3.40.1190.20">
    <property type="match status" value="1"/>
</dbReference>
<dbReference type="PIRSF" id="PIRSF000535">
    <property type="entry name" value="1PFK/6PFK/LacC"/>
    <property type="match status" value="1"/>
</dbReference>
<dbReference type="GO" id="GO:0009024">
    <property type="term" value="F:tagatose-6-phosphate kinase activity"/>
    <property type="evidence" value="ECO:0007669"/>
    <property type="project" value="UniProtKB-EC"/>
</dbReference>
<reference evidence="15" key="2">
    <citation type="submission" date="2021-09" db="EMBL/GenBank/DDBJ databases">
        <authorList>
            <person name="Gilroy R."/>
        </authorList>
    </citation>
    <scope>NUCLEOTIDE SEQUENCE</scope>
    <source>
        <strain evidence="15">ChiSjej5B23-16112</strain>
    </source>
</reference>
<feature type="active site" description="Proton acceptor" evidence="12">
    <location>
        <position position="253"/>
    </location>
</feature>
<comment type="cofactor">
    <cofactor evidence="12">
        <name>Mg(2+)</name>
        <dbReference type="ChEBI" id="CHEBI:18420"/>
    </cofactor>
    <text evidence="12">Requires a divalent cation, most likely magnesium in vivo, as an electrophilic catalyst to aid phosphoryl group transfer. It is the chelate of the metal and the nucleotide that is the actual substrate.</text>
</comment>
<feature type="binding site" evidence="12">
    <location>
        <position position="249"/>
    </location>
    <ligand>
        <name>K(+)</name>
        <dbReference type="ChEBI" id="CHEBI:29103"/>
    </ligand>
</feature>
<comment type="subunit">
    <text evidence="12">Homodimer.</text>
</comment>
<dbReference type="InterPro" id="IPR029056">
    <property type="entry name" value="Ribokinase-like"/>
</dbReference>
<comment type="caution">
    <text evidence="15">The sequence shown here is derived from an EMBL/GenBank/DDBJ whole genome shotgun (WGS) entry which is preliminary data.</text>
</comment>
<proteinExistence type="inferred from homology"/>
<dbReference type="PROSITE" id="PS00584">
    <property type="entry name" value="PFKB_KINASES_2"/>
    <property type="match status" value="1"/>
</dbReference>
<evidence type="ECO:0000256" key="6">
    <source>
        <dbReference type="ARBA" id="ARBA00022741"/>
    </source>
</evidence>
<dbReference type="InterPro" id="IPR011611">
    <property type="entry name" value="PfkB_dom"/>
</dbReference>
<organism evidence="15 16">
    <name type="scientific">Lachnoclostridium phocaeense</name>
    <dbReference type="NCBI Taxonomy" id="1871021"/>
    <lineage>
        <taxon>Bacteria</taxon>
        <taxon>Bacillati</taxon>
        <taxon>Bacillota</taxon>
        <taxon>Clostridia</taxon>
        <taxon>Lachnospirales</taxon>
        <taxon>Lachnospiraceae</taxon>
    </lineage>
</organism>
<evidence type="ECO:0000256" key="1">
    <source>
        <dbReference type="ARBA" id="ARBA00005380"/>
    </source>
</evidence>
<dbReference type="EMBL" id="DYVY01000076">
    <property type="protein sequence ID" value="HJF94111.1"/>
    <property type="molecule type" value="Genomic_DNA"/>
</dbReference>
<feature type="binding site" evidence="12">
    <location>
        <position position="292"/>
    </location>
    <ligand>
        <name>K(+)</name>
        <dbReference type="ChEBI" id="CHEBI:29103"/>
    </ligand>
</feature>
<reference evidence="15" key="1">
    <citation type="journal article" date="2021" name="PeerJ">
        <title>Extensive microbial diversity within the chicken gut microbiome revealed by metagenomics and culture.</title>
        <authorList>
            <person name="Gilroy R."/>
            <person name="Ravi A."/>
            <person name="Getino M."/>
            <person name="Pursley I."/>
            <person name="Horton D.L."/>
            <person name="Alikhan N.F."/>
            <person name="Baker D."/>
            <person name="Gharbi K."/>
            <person name="Hall N."/>
            <person name="Watson M."/>
            <person name="Adriaenssens E.M."/>
            <person name="Foster-Nyarko E."/>
            <person name="Jarju S."/>
            <person name="Secka A."/>
            <person name="Antonio M."/>
            <person name="Oren A."/>
            <person name="Chaudhuri R.R."/>
            <person name="La Ragione R."/>
            <person name="Hildebrand F."/>
            <person name="Pallen M.J."/>
        </authorList>
    </citation>
    <scope>NUCLEOTIDE SEQUENCE</scope>
    <source>
        <strain evidence="15">ChiSjej5B23-16112</strain>
    </source>
</reference>
<keyword evidence="13" id="KW-0423">Lactose metabolism</keyword>
<comment type="function">
    <text evidence="12">Catalyzes the phosphorylation of ribose at O-5 in a reaction requiring ATP and magnesium. The resulting D-ribose-5-phosphate can then be used either for sythesis of nucleotides, histidine, and tryptophan, or as a component of the pentose phosphate pathway.</text>
</comment>
<dbReference type="GO" id="GO:0019303">
    <property type="term" value="P:D-ribose catabolic process"/>
    <property type="evidence" value="ECO:0007669"/>
    <property type="project" value="UniProtKB-UniRule"/>
</dbReference>
<keyword evidence="9 12" id="KW-0460">Magnesium</keyword>
<feature type="binding site" evidence="12">
    <location>
        <position position="140"/>
    </location>
    <ligand>
        <name>substrate</name>
    </ligand>
</feature>
<comment type="pathway">
    <text evidence="13">Carbohydrate metabolism; D-tagatose 6-phosphate degradation; D-glyceraldehyde 3-phosphate and glycerone phosphate from D-tagatose 6-phosphate: step 1/2.</text>
</comment>
<feature type="binding site" evidence="12">
    <location>
        <position position="253"/>
    </location>
    <ligand>
        <name>substrate</name>
    </ligand>
</feature>
<evidence type="ECO:0000256" key="5">
    <source>
        <dbReference type="ARBA" id="ARBA00022723"/>
    </source>
</evidence>
<evidence type="ECO:0000256" key="11">
    <source>
        <dbReference type="ARBA" id="ARBA00023277"/>
    </source>
</evidence>
<dbReference type="Pfam" id="PF00294">
    <property type="entry name" value="PfkB"/>
    <property type="match status" value="1"/>
</dbReference>
<accession>A0A921I077</accession>
<keyword evidence="10 12" id="KW-0630">Potassium</keyword>
<keyword evidence="4 12" id="KW-0808">Transferase</keyword>
<comment type="similarity">
    <text evidence="1">Belongs to the carbohydrate kinase pfkB family.</text>
</comment>
<comment type="similarity">
    <text evidence="12">Belongs to the carbohydrate kinase PfkB family. Ribokinase subfamily.</text>
</comment>
<feature type="binding site" evidence="12">
    <location>
        <begin position="252"/>
        <end position="253"/>
    </location>
    <ligand>
        <name>ATP</name>
        <dbReference type="ChEBI" id="CHEBI:30616"/>
    </ligand>
</feature>
<dbReference type="PRINTS" id="PR00990">
    <property type="entry name" value="RIBOKINASE"/>
</dbReference>
<dbReference type="AlphaFoldDB" id="A0A921I077"/>
<dbReference type="HAMAP" id="MF_01987">
    <property type="entry name" value="Ribokinase"/>
    <property type="match status" value="1"/>
</dbReference>
<dbReference type="EC" id="2.7.1.15" evidence="2 12"/>
<dbReference type="SUPFAM" id="SSF53613">
    <property type="entry name" value="Ribokinase-like"/>
    <property type="match status" value="1"/>
</dbReference>
<dbReference type="PANTHER" id="PTHR10584">
    <property type="entry name" value="SUGAR KINASE"/>
    <property type="match status" value="1"/>
</dbReference>
<feature type="binding site" evidence="12">
    <location>
        <position position="283"/>
    </location>
    <ligand>
        <name>K(+)</name>
        <dbReference type="ChEBI" id="CHEBI:29103"/>
    </ligand>
</feature>
<feature type="binding site" evidence="12">
    <location>
        <begin position="221"/>
        <end position="226"/>
    </location>
    <ligand>
        <name>ATP</name>
        <dbReference type="ChEBI" id="CHEBI:30616"/>
    </ligand>
</feature>
<dbReference type="InterPro" id="IPR002173">
    <property type="entry name" value="Carboh/pur_kinase_PfkB_CS"/>
</dbReference>
<evidence type="ECO:0000256" key="3">
    <source>
        <dbReference type="ARBA" id="ARBA00016943"/>
    </source>
</evidence>
<evidence type="ECO:0000313" key="16">
    <source>
        <dbReference type="Proteomes" id="UP000769156"/>
    </source>
</evidence>
<dbReference type="InterPro" id="IPR017583">
    <property type="entry name" value="Tagatose/fructose_Pkinase"/>
</dbReference>
<comment type="activity regulation">
    <text evidence="12">Activated by a monovalent cation that binds near, but not in, the active site. The most likely occupant of the site in vivo is potassium. Ion binding induces a conformational change that may alter substrate affinity.</text>
</comment>
<evidence type="ECO:0000256" key="7">
    <source>
        <dbReference type="ARBA" id="ARBA00022777"/>
    </source>
</evidence>
<evidence type="ECO:0000313" key="15">
    <source>
        <dbReference type="EMBL" id="HJF94111.1"/>
    </source>
</evidence>
<comment type="catalytic activity">
    <reaction evidence="13">
        <text>D-tagatofuranose 6-phosphate + ATP = D-tagatofuranose 1,6-bisphosphate + ADP + H(+)</text>
        <dbReference type="Rhea" id="RHEA:12420"/>
        <dbReference type="ChEBI" id="CHEBI:15378"/>
        <dbReference type="ChEBI" id="CHEBI:30616"/>
        <dbReference type="ChEBI" id="CHEBI:58694"/>
        <dbReference type="ChEBI" id="CHEBI:58695"/>
        <dbReference type="ChEBI" id="CHEBI:456216"/>
        <dbReference type="EC" id="2.7.1.144"/>
    </reaction>
</comment>
<keyword evidence="12" id="KW-0963">Cytoplasm</keyword>
<keyword evidence="11 12" id="KW-0119">Carbohydrate metabolism</keyword>
<feature type="binding site" evidence="12">
    <location>
        <begin position="39"/>
        <end position="43"/>
    </location>
    <ligand>
        <name>substrate</name>
    </ligand>
</feature>
<feature type="domain" description="Carbohydrate kinase PfkB" evidence="14">
    <location>
        <begin position="1"/>
        <end position="296"/>
    </location>
</feature>
<evidence type="ECO:0000256" key="2">
    <source>
        <dbReference type="ARBA" id="ARBA00012035"/>
    </source>
</evidence>
<comment type="catalytic activity">
    <reaction evidence="12">
        <text>D-ribose + ATP = D-ribose 5-phosphate + ADP + H(+)</text>
        <dbReference type="Rhea" id="RHEA:13697"/>
        <dbReference type="ChEBI" id="CHEBI:15378"/>
        <dbReference type="ChEBI" id="CHEBI:30616"/>
        <dbReference type="ChEBI" id="CHEBI:47013"/>
        <dbReference type="ChEBI" id="CHEBI:78346"/>
        <dbReference type="ChEBI" id="CHEBI:456216"/>
        <dbReference type="EC" id="2.7.1.15"/>
    </reaction>
</comment>
<dbReference type="GO" id="GO:0005524">
    <property type="term" value="F:ATP binding"/>
    <property type="evidence" value="ECO:0007669"/>
    <property type="project" value="UniProtKB-UniRule"/>
</dbReference>
<protein>
    <recommendedName>
        <fullName evidence="3 12">Ribokinase</fullName>
        <shortName evidence="12">RK</shortName>
        <ecNumber evidence="2 12">2.7.1.15</ecNumber>
    </recommendedName>
</protein>
<dbReference type="GO" id="GO:0005829">
    <property type="term" value="C:cytosol"/>
    <property type="evidence" value="ECO:0007669"/>
    <property type="project" value="TreeGrafter"/>
</dbReference>
<comment type="caution">
    <text evidence="12">Lacks conserved residue(s) required for the propagation of feature annotation.</text>
</comment>
<comment type="pathway">
    <text evidence="12">Carbohydrate metabolism; D-ribose degradation; D-ribose 5-phosphate from beta-D-ribopyranose: step 2/2.</text>
</comment>
<feature type="binding site" evidence="12">
    <location>
        <position position="185"/>
    </location>
    <ligand>
        <name>ATP</name>
        <dbReference type="ChEBI" id="CHEBI:30616"/>
    </ligand>
</feature>
<dbReference type="Proteomes" id="UP000769156">
    <property type="component" value="Unassembled WGS sequence"/>
</dbReference>
<keyword evidence="8 12" id="KW-0067">ATP-binding</keyword>
<comment type="similarity">
    <text evidence="13">Belongs to the carbohydrate kinase PfkB family. LacC subfamily.</text>
</comment>
<comment type="subcellular location">
    <subcellularLocation>
        <location evidence="12">Cytoplasm</location>
    </subcellularLocation>
</comment>
<evidence type="ECO:0000256" key="12">
    <source>
        <dbReference type="HAMAP-Rule" id="MF_01987"/>
    </source>
</evidence>
<gene>
    <name evidence="12 15" type="primary">rbsK</name>
    <name evidence="15" type="ORF">K8V82_04900</name>
</gene>
<dbReference type="GO" id="GO:0046872">
    <property type="term" value="F:metal ion binding"/>
    <property type="evidence" value="ECO:0007669"/>
    <property type="project" value="UniProtKB-KW"/>
</dbReference>
<dbReference type="InterPro" id="IPR002139">
    <property type="entry name" value="Ribo/fructo_kinase"/>
</dbReference>
<evidence type="ECO:0000256" key="9">
    <source>
        <dbReference type="ARBA" id="ARBA00022842"/>
    </source>
</evidence>
<sequence length="310" mass="32545">MKKIVVIGSLNMDSVIETPYMPKAGETISGKSVTLIPGGKGANQAYAAGILGGRVSMIGAVGRDAFGEILKSNLDRAGVDTSSVSVIEGGTTGQAFITVDGSGENSIIIIAGTNGMVTGELIQEHIEKIRESDIVIMQLEIPVETVEYVKDLAVSMGKTVIIDPAPAVAGLPDSFWQGVDYIKPNETELEILTGRKLRTLEELKEGARTLLARGVKHVIASLGGEGCLFVSEQEETFFPARKVTAVDTTAAGDSFTAAFALALSEGKSCSEAIRFGQKVSAIAVTRKGAQTSIPTREEVERVGEASENLG</sequence>
<keyword evidence="7 12" id="KW-0418">Kinase</keyword>
<feature type="binding site" evidence="12">
    <location>
        <position position="247"/>
    </location>
    <ligand>
        <name>K(+)</name>
        <dbReference type="ChEBI" id="CHEBI:29103"/>
    </ligand>
</feature>
<feature type="binding site" evidence="12">
    <location>
        <position position="288"/>
    </location>
    <ligand>
        <name>K(+)</name>
        <dbReference type="ChEBI" id="CHEBI:29103"/>
    </ligand>
</feature>
<feature type="binding site" evidence="12">
    <location>
        <position position="286"/>
    </location>
    <ligand>
        <name>K(+)</name>
        <dbReference type="ChEBI" id="CHEBI:29103"/>
    </ligand>
</feature>